<dbReference type="Pfam" id="PF13181">
    <property type="entry name" value="TPR_8"/>
    <property type="match status" value="1"/>
</dbReference>
<feature type="non-terminal residue" evidence="1">
    <location>
        <position position="1"/>
    </location>
</feature>
<evidence type="ECO:0008006" key="2">
    <source>
        <dbReference type="Google" id="ProtNLM"/>
    </source>
</evidence>
<comment type="caution">
    <text evidence="1">The sequence shown here is derived from an EMBL/GenBank/DDBJ whole genome shotgun (WGS) entry which is preliminary data.</text>
</comment>
<protein>
    <recommendedName>
        <fullName evidence="2">Tetratricopeptide repeat protein</fullName>
    </recommendedName>
</protein>
<proteinExistence type="predicted"/>
<dbReference type="Proteomes" id="UP000885847">
    <property type="component" value="Unassembled WGS sequence"/>
</dbReference>
<accession>A0A7C0ZJA5</accession>
<dbReference type="EMBL" id="DQWE01000392">
    <property type="protein sequence ID" value="HDI83785.1"/>
    <property type="molecule type" value="Genomic_DNA"/>
</dbReference>
<organism evidence="1">
    <name type="scientific">candidate division WOR-3 bacterium</name>
    <dbReference type="NCBI Taxonomy" id="2052148"/>
    <lineage>
        <taxon>Bacteria</taxon>
        <taxon>Bacteria division WOR-3</taxon>
    </lineage>
</organism>
<evidence type="ECO:0000313" key="1">
    <source>
        <dbReference type="EMBL" id="HDI83785.1"/>
    </source>
</evidence>
<sequence>ARIYKNKGDKKNAEKYYKECIKMLKHFRMERLLKSIEEELKNV</sequence>
<dbReference type="InterPro" id="IPR019734">
    <property type="entry name" value="TPR_rpt"/>
</dbReference>
<name>A0A7C0ZJA5_UNCW3</name>
<reference evidence="1" key="1">
    <citation type="journal article" date="2020" name="mSystems">
        <title>Genome- and Community-Level Interaction Insights into Carbon Utilization and Element Cycling Functions of Hydrothermarchaeota in Hydrothermal Sediment.</title>
        <authorList>
            <person name="Zhou Z."/>
            <person name="Liu Y."/>
            <person name="Xu W."/>
            <person name="Pan J."/>
            <person name="Luo Z.H."/>
            <person name="Li M."/>
        </authorList>
    </citation>
    <scope>NUCLEOTIDE SEQUENCE [LARGE SCALE GENOMIC DNA]</scope>
    <source>
        <strain evidence="1">HyVt-102</strain>
    </source>
</reference>
<dbReference type="AlphaFoldDB" id="A0A7C0ZJA5"/>
<gene>
    <name evidence="1" type="ORF">ENF18_08365</name>
</gene>